<dbReference type="SFLD" id="SFLDG00002">
    <property type="entry name" value="C1.7:_P-type_atpase_like"/>
    <property type="match status" value="1"/>
</dbReference>
<dbReference type="SFLD" id="SFLDF00027">
    <property type="entry name" value="p-type_atpase"/>
    <property type="match status" value="1"/>
</dbReference>
<dbReference type="Gene3D" id="2.70.150.10">
    <property type="entry name" value="Calcium-transporting ATPase, cytoplasmic transduction domain A"/>
    <property type="match status" value="1"/>
</dbReference>
<dbReference type="Pfam" id="PF00702">
    <property type="entry name" value="Hydrolase"/>
    <property type="match status" value="1"/>
</dbReference>
<dbReference type="InterPro" id="IPR008250">
    <property type="entry name" value="ATPase_P-typ_transduc_dom_A_sf"/>
</dbReference>
<keyword evidence="6 11" id="KW-0067">ATP-binding</keyword>
<dbReference type="InterPro" id="IPR001757">
    <property type="entry name" value="P_typ_ATPase"/>
</dbReference>
<evidence type="ECO:0000256" key="3">
    <source>
        <dbReference type="ARBA" id="ARBA00022692"/>
    </source>
</evidence>
<dbReference type="SUPFAM" id="SSF56784">
    <property type="entry name" value="HAD-like"/>
    <property type="match status" value="1"/>
</dbReference>
<dbReference type="GO" id="GO:0016887">
    <property type="term" value="F:ATP hydrolysis activity"/>
    <property type="evidence" value="ECO:0007669"/>
    <property type="project" value="InterPro"/>
</dbReference>
<dbReference type="SUPFAM" id="SSF81665">
    <property type="entry name" value="Calcium ATPase, transmembrane domain M"/>
    <property type="match status" value="1"/>
</dbReference>
<dbReference type="EMBL" id="JANUBL010000005">
    <property type="protein sequence ID" value="MCS4122363.1"/>
    <property type="molecule type" value="Genomic_DNA"/>
</dbReference>
<dbReference type="PANTHER" id="PTHR43079">
    <property type="entry name" value="PROBABLE CADMIUM/ZINC-TRANSPORTING ATPASE HMA1"/>
    <property type="match status" value="1"/>
</dbReference>
<dbReference type="InterPro" id="IPR044492">
    <property type="entry name" value="P_typ_ATPase_HD_dom"/>
</dbReference>
<dbReference type="GO" id="GO:0019829">
    <property type="term" value="F:ATPase-coupled monoatomic cation transmembrane transporter activity"/>
    <property type="evidence" value="ECO:0007669"/>
    <property type="project" value="InterPro"/>
</dbReference>
<dbReference type="PROSITE" id="PS00154">
    <property type="entry name" value="ATPASE_E1_E2"/>
    <property type="match status" value="1"/>
</dbReference>
<comment type="similarity">
    <text evidence="2 11">Belongs to the cation transport ATPase (P-type) (TC 3.A.3) family. Type IB subfamily.</text>
</comment>
<dbReference type="SUPFAM" id="SSF81653">
    <property type="entry name" value="Calcium ATPase, transduction domain A"/>
    <property type="match status" value="1"/>
</dbReference>
<dbReference type="InterPro" id="IPR051949">
    <property type="entry name" value="Cation_Transport_ATPase"/>
</dbReference>
<evidence type="ECO:0000256" key="10">
    <source>
        <dbReference type="ARBA" id="ARBA00023136"/>
    </source>
</evidence>
<keyword evidence="11" id="KW-1003">Cell membrane</keyword>
<dbReference type="Proteomes" id="UP001155057">
    <property type="component" value="Unassembled WGS sequence"/>
</dbReference>
<dbReference type="PANTHER" id="PTHR43079:SF1">
    <property type="entry name" value="CADMIUM_ZINC-TRANSPORTING ATPASE HMA1, CHLOROPLASTIC-RELATED"/>
    <property type="match status" value="1"/>
</dbReference>
<dbReference type="InterPro" id="IPR059000">
    <property type="entry name" value="ATPase_P-type_domA"/>
</dbReference>
<evidence type="ECO:0000256" key="11">
    <source>
        <dbReference type="RuleBase" id="RU362081"/>
    </source>
</evidence>
<dbReference type="RefSeq" id="WP_259040305.1">
    <property type="nucleotide sequence ID" value="NZ_JANTZO010000005.1"/>
</dbReference>
<dbReference type="Pfam" id="PF00122">
    <property type="entry name" value="E1-E2_ATPase"/>
    <property type="match status" value="1"/>
</dbReference>
<protein>
    <submittedName>
        <fullName evidence="13">Cd2+/Zn2+-exporting ATPase</fullName>
    </submittedName>
</protein>
<evidence type="ECO:0000313" key="14">
    <source>
        <dbReference type="EMBL" id="MCS4122363.1"/>
    </source>
</evidence>
<evidence type="ECO:0000256" key="1">
    <source>
        <dbReference type="ARBA" id="ARBA00004141"/>
    </source>
</evidence>
<evidence type="ECO:0000313" key="15">
    <source>
        <dbReference type="Proteomes" id="UP001155057"/>
    </source>
</evidence>
<dbReference type="InterPro" id="IPR018303">
    <property type="entry name" value="ATPase_P-typ_P_site"/>
</dbReference>
<dbReference type="NCBIfam" id="TIGR01494">
    <property type="entry name" value="ATPase_P-type"/>
    <property type="match status" value="2"/>
</dbReference>
<dbReference type="FunFam" id="2.70.150.10:FF:000002">
    <property type="entry name" value="Copper-transporting ATPase 1, putative"/>
    <property type="match status" value="1"/>
</dbReference>
<name>A0A9X2Q6U5_9BACT</name>
<sequence>MPSPPSPWRNPKVLTSLAAGFLLLVGWLLSFTGTPYATGAGLYVASLLLGGYYFGRDALEELVFEREIGIELLMTVAAVVAALMGQLAEGAMLAFLYSISEAAEGYTEQKTRSAIKALMDLAPKTALVRRDGREVEIPAEEVAVGDVFIVKPGGSMPTDGRVVAGRSSVNEAPVTGESVPVEKEEGAQVYAGSINETGALEVEATKAFADNTISRIIQMVEEAQERKGKSHRFIERFGRWYSPSVLALGVAIALLPPLFFGVAWSDWVLRATVFIVAAAPCALVISIPITLVATLGRAARQGVLIKGGVYVEELAKVKTVALDKTGTLTRGEPEVTDVIVARAGEDGPGAKAEKISLEATEQALVAQAAGIERWSEHPLARAIVRHSEGRGITPSEAEAFESLTGAGASAQVDGRAVYVGSPSLFTDRLDVRLDSVDADVARLQNDGKTVVVVGTEKEVHGLIAIRDNVRASAPKVIEALHARGVRVAMLTGDNRRTAEAIARELDIDEVYAELKPDEKVAQVRRLDERYGHVAMVGDGVNDAPALAEATVGIAMGAAGTDVAMETADVVLMADDLDKFVYALELGQKNRRVVRQNLALSALVIGVLVVGAVTGSFTLPIAVIGHEISEFVVVGSGLRMLRA</sequence>
<comment type="subcellular location">
    <subcellularLocation>
        <location evidence="11">Cell membrane</location>
    </subcellularLocation>
    <subcellularLocation>
        <location evidence="1">Membrane</location>
        <topology evidence="1">Multi-pass membrane protein</topology>
    </subcellularLocation>
</comment>
<keyword evidence="8" id="KW-1278">Translocase</keyword>
<dbReference type="PRINTS" id="PR00941">
    <property type="entry name" value="CDATPASE"/>
</dbReference>
<evidence type="ECO:0000256" key="9">
    <source>
        <dbReference type="ARBA" id="ARBA00022989"/>
    </source>
</evidence>
<evidence type="ECO:0000256" key="5">
    <source>
        <dbReference type="ARBA" id="ARBA00022741"/>
    </source>
</evidence>
<dbReference type="InterPro" id="IPR023298">
    <property type="entry name" value="ATPase_P-typ_TM_dom_sf"/>
</dbReference>
<dbReference type="Proteomes" id="UP001155144">
    <property type="component" value="Unassembled WGS sequence"/>
</dbReference>
<evidence type="ECO:0000256" key="4">
    <source>
        <dbReference type="ARBA" id="ARBA00022723"/>
    </source>
</evidence>
<dbReference type="InterPro" id="IPR023299">
    <property type="entry name" value="ATPase_P-typ_cyto_dom_N"/>
</dbReference>
<dbReference type="GO" id="GO:0005524">
    <property type="term" value="F:ATP binding"/>
    <property type="evidence" value="ECO:0007669"/>
    <property type="project" value="UniProtKB-UniRule"/>
</dbReference>
<keyword evidence="10 11" id="KW-0472">Membrane</keyword>
<evidence type="ECO:0000256" key="7">
    <source>
        <dbReference type="ARBA" id="ARBA00022842"/>
    </source>
</evidence>
<comment type="caution">
    <text evidence="13">The sequence shown here is derived from an EMBL/GenBank/DDBJ whole genome shotgun (WGS) entry which is preliminary data.</text>
</comment>
<dbReference type="InterPro" id="IPR027256">
    <property type="entry name" value="P-typ_ATPase_IB"/>
</dbReference>
<evidence type="ECO:0000313" key="13">
    <source>
        <dbReference type="EMBL" id="MCS3709718.1"/>
    </source>
</evidence>
<keyword evidence="3 11" id="KW-0812">Transmembrane</keyword>
<feature type="domain" description="P-type ATPase A" evidence="12">
    <location>
        <begin position="121"/>
        <end position="221"/>
    </location>
</feature>
<accession>A0A9X2Q6U5</accession>
<feature type="transmembrane region" description="Helical" evidence="11">
    <location>
        <begin position="36"/>
        <end position="54"/>
    </location>
</feature>
<dbReference type="Gene3D" id="3.40.1110.10">
    <property type="entry name" value="Calcium-transporting ATPase, cytoplasmic domain N"/>
    <property type="match status" value="1"/>
</dbReference>
<dbReference type="NCBIfam" id="TIGR01525">
    <property type="entry name" value="ATPase-IB_hvy"/>
    <property type="match status" value="1"/>
</dbReference>
<dbReference type="Gene3D" id="3.40.50.1000">
    <property type="entry name" value="HAD superfamily/HAD-like"/>
    <property type="match status" value="1"/>
</dbReference>
<keyword evidence="4 11" id="KW-0479">Metal-binding</keyword>
<dbReference type="PRINTS" id="PR00119">
    <property type="entry name" value="CATATPASE"/>
</dbReference>
<proteinExistence type="inferred from homology"/>
<dbReference type="InterPro" id="IPR023214">
    <property type="entry name" value="HAD_sf"/>
</dbReference>
<keyword evidence="5 11" id="KW-0547">Nucleotide-binding</keyword>
<feature type="transmembrane region" description="Helical" evidence="11">
    <location>
        <begin position="12"/>
        <end position="29"/>
    </location>
</feature>
<evidence type="ECO:0000256" key="8">
    <source>
        <dbReference type="ARBA" id="ARBA00022967"/>
    </source>
</evidence>
<evidence type="ECO:0000256" key="2">
    <source>
        <dbReference type="ARBA" id="ARBA00006024"/>
    </source>
</evidence>
<reference evidence="13" key="1">
    <citation type="submission" date="2022-08" db="EMBL/GenBank/DDBJ databases">
        <title>Genomic Encyclopedia of Type Strains, Phase V (KMG-V): Genome sequencing to study the core and pangenomes of soil and plant-associated prokaryotes.</title>
        <authorList>
            <person name="Whitman W."/>
        </authorList>
    </citation>
    <scope>NUCLEOTIDE SEQUENCE</scope>
    <source>
        <strain evidence="14">SP3026</strain>
        <strain evidence="13">SP3049</strain>
    </source>
</reference>
<organism evidence="13 15">
    <name type="scientific">Salinibacter ruber</name>
    <dbReference type="NCBI Taxonomy" id="146919"/>
    <lineage>
        <taxon>Bacteria</taxon>
        <taxon>Pseudomonadati</taxon>
        <taxon>Rhodothermota</taxon>
        <taxon>Rhodothermia</taxon>
        <taxon>Rhodothermales</taxon>
        <taxon>Salinibacteraceae</taxon>
        <taxon>Salinibacter</taxon>
    </lineage>
</organism>
<feature type="transmembrane region" description="Helical" evidence="11">
    <location>
        <begin position="597"/>
        <end position="623"/>
    </location>
</feature>
<dbReference type="GO" id="GO:0005886">
    <property type="term" value="C:plasma membrane"/>
    <property type="evidence" value="ECO:0007669"/>
    <property type="project" value="UniProtKB-SubCell"/>
</dbReference>
<dbReference type="GO" id="GO:0030001">
    <property type="term" value="P:metal ion transport"/>
    <property type="evidence" value="ECO:0007669"/>
    <property type="project" value="UniProtKB-ARBA"/>
</dbReference>
<evidence type="ECO:0000256" key="6">
    <source>
        <dbReference type="ARBA" id="ARBA00022840"/>
    </source>
</evidence>
<feature type="transmembrane region" description="Helical" evidence="11">
    <location>
        <begin position="245"/>
        <end position="265"/>
    </location>
</feature>
<gene>
    <name evidence="14" type="ORF">GGP45_002723</name>
    <name evidence="13" type="ORF">GGP61_001322</name>
</gene>
<keyword evidence="9 11" id="KW-1133">Transmembrane helix</keyword>
<keyword evidence="7" id="KW-0460">Magnesium</keyword>
<feature type="transmembrane region" description="Helical" evidence="11">
    <location>
        <begin position="74"/>
        <end position="97"/>
    </location>
</feature>
<feature type="transmembrane region" description="Helical" evidence="11">
    <location>
        <begin position="271"/>
        <end position="296"/>
    </location>
</feature>
<dbReference type="AlphaFoldDB" id="A0A9X2Q6U5"/>
<dbReference type="GO" id="GO:0046872">
    <property type="term" value="F:metal ion binding"/>
    <property type="evidence" value="ECO:0007669"/>
    <property type="project" value="UniProtKB-KW"/>
</dbReference>
<dbReference type="SFLD" id="SFLDS00003">
    <property type="entry name" value="Haloacid_Dehalogenase"/>
    <property type="match status" value="1"/>
</dbReference>
<dbReference type="InterPro" id="IPR036412">
    <property type="entry name" value="HAD-like_sf"/>
</dbReference>
<evidence type="ECO:0000259" key="12">
    <source>
        <dbReference type="Pfam" id="PF00122"/>
    </source>
</evidence>
<dbReference type="EMBL" id="JANUAE010000004">
    <property type="protein sequence ID" value="MCS3709718.1"/>
    <property type="molecule type" value="Genomic_DNA"/>
</dbReference>